<evidence type="ECO:0000256" key="5">
    <source>
        <dbReference type="ARBA" id="ARBA00022759"/>
    </source>
</evidence>
<evidence type="ECO:0000256" key="7">
    <source>
        <dbReference type="ARBA" id="ARBA00022842"/>
    </source>
</evidence>
<protein>
    <recommendedName>
        <fullName evidence="9">RNase III domain-containing protein</fullName>
    </recommendedName>
</protein>
<dbReference type="Gramene" id="Kaladp0081s0404.1.v1.1">
    <property type="protein sequence ID" value="Kaladp0081s0404.1.v1.1"/>
    <property type="gene ID" value="Kaladp0081s0404.v1.1"/>
</dbReference>
<keyword evidence="3" id="KW-0540">Nuclease</keyword>
<dbReference type="GO" id="GO:0030422">
    <property type="term" value="P:siRNA processing"/>
    <property type="evidence" value="ECO:0007669"/>
    <property type="project" value="TreeGrafter"/>
</dbReference>
<dbReference type="PROSITE" id="PS00517">
    <property type="entry name" value="RNASE_3_1"/>
    <property type="match status" value="1"/>
</dbReference>
<keyword evidence="5" id="KW-0255">Endonuclease</keyword>
<dbReference type="GO" id="GO:0004525">
    <property type="term" value="F:ribonuclease III activity"/>
    <property type="evidence" value="ECO:0007669"/>
    <property type="project" value="InterPro"/>
</dbReference>
<evidence type="ECO:0000256" key="8">
    <source>
        <dbReference type="ARBA" id="ARBA00022884"/>
    </source>
</evidence>
<organism evidence="10 11">
    <name type="scientific">Kalanchoe fedtschenkoi</name>
    <name type="common">Lavender scallops</name>
    <name type="synonym">South American air plant</name>
    <dbReference type="NCBI Taxonomy" id="63787"/>
    <lineage>
        <taxon>Eukaryota</taxon>
        <taxon>Viridiplantae</taxon>
        <taxon>Streptophyta</taxon>
        <taxon>Embryophyta</taxon>
        <taxon>Tracheophyta</taxon>
        <taxon>Spermatophyta</taxon>
        <taxon>Magnoliopsida</taxon>
        <taxon>eudicotyledons</taxon>
        <taxon>Gunneridae</taxon>
        <taxon>Pentapetalae</taxon>
        <taxon>Saxifragales</taxon>
        <taxon>Crassulaceae</taxon>
        <taxon>Kalanchoe</taxon>
    </lineage>
</organism>
<dbReference type="Proteomes" id="UP000594263">
    <property type="component" value="Unplaced"/>
</dbReference>
<dbReference type="GO" id="GO:0005634">
    <property type="term" value="C:nucleus"/>
    <property type="evidence" value="ECO:0007669"/>
    <property type="project" value="TreeGrafter"/>
</dbReference>
<dbReference type="GO" id="GO:0005737">
    <property type="term" value="C:cytoplasm"/>
    <property type="evidence" value="ECO:0007669"/>
    <property type="project" value="TreeGrafter"/>
</dbReference>
<reference evidence="10" key="1">
    <citation type="submission" date="2021-01" db="UniProtKB">
        <authorList>
            <consortium name="EnsemblPlants"/>
        </authorList>
    </citation>
    <scope>IDENTIFICATION</scope>
</reference>
<dbReference type="AlphaFoldDB" id="A0A7N1A4P4"/>
<evidence type="ECO:0000256" key="4">
    <source>
        <dbReference type="ARBA" id="ARBA00022723"/>
    </source>
</evidence>
<accession>A0A7N1A4P4</accession>
<keyword evidence="6" id="KW-0378">Hydrolase</keyword>
<comment type="cofactor">
    <cofactor evidence="1">
        <name>Mn(2+)</name>
        <dbReference type="ChEBI" id="CHEBI:29035"/>
    </cofactor>
</comment>
<dbReference type="SUPFAM" id="SSF54768">
    <property type="entry name" value="dsRNA-binding domain-like"/>
    <property type="match status" value="1"/>
</dbReference>
<evidence type="ECO:0000313" key="10">
    <source>
        <dbReference type="EnsemblPlants" id="Kaladp0081s0404.1.v1.1"/>
    </source>
</evidence>
<evidence type="ECO:0000256" key="2">
    <source>
        <dbReference type="ARBA" id="ARBA00001946"/>
    </source>
</evidence>
<keyword evidence="7" id="KW-0460">Magnesium</keyword>
<dbReference type="OMA" id="NRFQEWV"/>
<dbReference type="CDD" id="cd00593">
    <property type="entry name" value="RIBOc"/>
    <property type="match status" value="1"/>
</dbReference>
<evidence type="ECO:0000256" key="3">
    <source>
        <dbReference type="ARBA" id="ARBA00022722"/>
    </source>
</evidence>
<dbReference type="GO" id="GO:0003723">
    <property type="term" value="F:RNA binding"/>
    <property type="evidence" value="ECO:0007669"/>
    <property type="project" value="UniProtKB-KW"/>
</dbReference>
<name>A0A7N1A4P4_KALFE</name>
<dbReference type="Gene3D" id="1.10.1520.10">
    <property type="entry name" value="Ribonuclease III domain"/>
    <property type="match status" value="1"/>
</dbReference>
<evidence type="ECO:0000313" key="11">
    <source>
        <dbReference type="Proteomes" id="UP000594263"/>
    </source>
</evidence>
<evidence type="ECO:0000256" key="6">
    <source>
        <dbReference type="ARBA" id="ARBA00022801"/>
    </source>
</evidence>
<dbReference type="EnsemblPlants" id="Kaladp0081s0404.1.v1.1">
    <property type="protein sequence ID" value="Kaladp0081s0404.1.v1.1"/>
    <property type="gene ID" value="Kaladp0081s0404.v1.1"/>
</dbReference>
<dbReference type="InterPro" id="IPR036389">
    <property type="entry name" value="RNase_III_sf"/>
</dbReference>
<proteinExistence type="predicted"/>
<dbReference type="Pfam" id="PF00636">
    <property type="entry name" value="Ribonuclease_3"/>
    <property type="match status" value="1"/>
</dbReference>
<dbReference type="PANTHER" id="PTHR14950:SF54">
    <property type="entry name" value="RNASE II-LIKE 1"/>
    <property type="match status" value="1"/>
</dbReference>
<dbReference type="GO" id="GO:0046872">
    <property type="term" value="F:metal ion binding"/>
    <property type="evidence" value="ECO:0007669"/>
    <property type="project" value="UniProtKB-KW"/>
</dbReference>
<dbReference type="Gene3D" id="3.30.160.20">
    <property type="match status" value="1"/>
</dbReference>
<dbReference type="InterPro" id="IPR000999">
    <property type="entry name" value="RNase_III_dom"/>
</dbReference>
<feature type="domain" description="RNase III" evidence="9">
    <location>
        <begin position="30"/>
        <end position="176"/>
    </location>
</feature>
<dbReference type="PROSITE" id="PS50142">
    <property type="entry name" value="RNASE_3_2"/>
    <property type="match status" value="1"/>
</dbReference>
<evidence type="ECO:0000256" key="1">
    <source>
        <dbReference type="ARBA" id="ARBA00001936"/>
    </source>
</evidence>
<keyword evidence="8" id="KW-0694">RNA-binding</keyword>
<dbReference type="SMART" id="SM00535">
    <property type="entry name" value="RIBOc"/>
    <property type="match status" value="1"/>
</dbReference>
<keyword evidence="4" id="KW-0479">Metal-binding</keyword>
<sequence length="284" mass="32446">MKLSKSFFHCYPVHKSDSDYFSTDSGAPDLKEVEKLLGYEFKDKALLEKAFTHASVADVAAGGCESYERLEYVGDAVLNMLLARALYLWYPDLSPGWLTQLRAANVDTEKLARVAVKHRLYTYLRHHRGGKIDDQIEEFRKEMEKHPLHSMGLIKPPKVLADIVESLIGAISMDCEFRLKKLWPIVKMLLEPIISPETMKLRPKAELQELCQKKRWKMRYHGGLEDGEINVFVEDHLVGKASYSRSMKKEVAINHAAKDALMHLKTTTFVSSETYSSDIGRELV</sequence>
<comment type="cofactor">
    <cofactor evidence="2">
        <name>Mg(2+)</name>
        <dbReference type="ChEBI" id="CHEBI:18420"/>
    </cofactor>
</comment>
<dbReference type="SUPFAM" id="SSF69065">
    <property type="entry name" value="RNase III domain-like"/>
    <property type="match status" value="1"/>
</dbReference>
<evidence type="ECO:0000259" key="9">
    <source>
        <dbReference type="PROSITE" id="PS50142"/>
    </source>
</evidence>
<dbReference type="FunFam" id="1.10.1520.10:FF:000004">
    <property type="entry name" value="Endoribonuclease dicer-like 1"/>
    <property type="match status" value="1"/>
</dbReference>
<dbReference type="PANTHER" id="PTHR14950">
    <property type="entry name" value="DICER-RELATED"/>
    <property type="match status" value="1"/>
</dbReference>
<keyword evidence="11" id="KW-1185">Reference proteome</keyword>